<gene>
    <name evidence="1" type="ORF">AMTR_s00091p00143420</name>
</gene>
<organism evidence="1 2">
    <name type="scientific">Amborella trichopoda</name>
    <dbReference type="NCBI Taxonomy" id="13333"/>
    <lineage>
        <taxon>Eukaryota</taxon>
        <taxon>Viridiplantae</taxon>
        <taxon>Streptophyta</taxon>
        <taxon>Embryophyta</taxon>
        <taxon>Tracheophyta</taxon>
        <taxon>Spermatophyta</taxon>
        <taxon>Magnoliopsida</taxon>
        <taxon>Amborellales</taxon>
        <taxon>Amborellaceae</taxon>
        <taxon>Amborella</taxon>
    </lineage>
</organism>
<sequence length="124" mass="13685">MQDRVCAFSGGQADDLSIDNLQTTWFPPGLVGSNPLALMQTDPRTLIVALGLRHATNLLARPNSEPSQFGLVQPANRPTFDPSYHFHPSQSREKPHVPMAVAYPPVLNQHMFTQPLNCPTDHFG</sequence>
<dbReference type="Gramene" id="ERN00629">
    <property type="protein sequence ID" value="ERN00629"/>
    <property type="gene ID" value="AMTR_s00091p00143420"/>
</dbReference>
<accession>W1NZ43</accession>
<dbReference type="EMBL" id="KI394855">
    <property type="protein sequence ID" value="ERN00629.1"/>
    <property type="molecule type" value="Genomic_DNA"/>
</dbReference>
<proteinExistence type="predicted"/>
<dbReference type="Proteomes" id="UP000017836">
    <property type="component" value="Unassembled WGS sequence"/>
</dbReference>
<protein>
    <submittedName>
        <fullName evidence="1">Uncharacterized protein</fullName>
    </submittedName>
</protein>
<name>W1NZ43_AMBTC</name>
<keyword evidence="2" id="KW-1185">Reference proteome</keyword>
<reference evidence="2" key="1">
    <citation type="journal article" date="2013" name="Science">
        <title>The Amborella genome and the evolution of flowering plants.</title>
        <authorList>
            <consortium name="Amborella Genome Project"/>
        </authorList>
    </citation>
    <scope>NUCLEOTIDE SEQUENCE [LARGE SCALE GENOMIC DNA]</scope>
</reference>
<dbReference type="AlphaFoldDB" id="W1NZ43"/>
<evidence type="ECO:0000313" key="1">
    <source>
        <dbReference type="EMBL" id="ERN00629.1"/>
    </source>
</evidence>
<evidence type="ECO:0000313" key="2">
    <source>
        <dbReference type="Proteomes" id="UP000017836"/>
    </source>
</evidence>
<dbReference type="HOGENOM" id="CLU_2006995_0_0_1"/>